<proteinExistence type="predicted"/>
<protein>
    <recommendedName>
        <fullName evidence="2">MAGE domain-containing protein</fullName>
    </recommendedName>
</protein>
<dbReference type="InterPro" id="IPR041898">
    <property type="entry name" value="MAGE_WH1"/>
</dbReference>
<feature type="compositionally biased region" description="Acidic residues" evidence="1">
    <location>
        <begin position="297"/>
        <end position="312"/>
    </location>
</feature>
<keyword evidence="4" id="KW-1185">Reference proteome</keyword>
<evidence type="ECO:0000256" key="1">
    <source>
        <dbReference type="SAM" id="MobiDB-lite"/>
    </source>
</evidence>
<dbReference type="AlphaFoldDB" id="A0A8H7W1X2"/>
<dbReference type="InterPro" id="IPR002190">
    <property type="entry name" value="MHD_dom"/>
</dbReference>
<dbReference type="OrthoDB" id="205198at2759"/>
<organism evidence="3 4">
    <name type="scientific">Cadophora malorum</name>
    <dbReference type="NCBI Taxonomy" id="108018"/>
    <lineage>
        <taxon>Eukaryota</taxon>
        <taxon>Fungi</taxon>
        <taxon>Dikarya</taxon>
        <taxon>Ascomycota</taxon>
        <taxon>Pezizomycotina</taxon>
        <taxon>Leotiomycetes</taxon>
        <taxon>Helotiales</taxon>
        <taxon>Ploettnerulaceae</taxon>
        <taxon>Cadophora</taxon>
    </lineage>
</organism>
<dbReference type="PANTHER" id="PTHR11736:SF14">
    <property type="entry name" value="NSE3 HOMOLOG, SMC5-SMC6 COMPLEX COMPONENT"/>
    <property type="match status" value="1"/>
</dbReference>
<dbReference type="GO" id="GO:0005634">
    <property type="term" value="C:nucleus"/>
    <property type="evidence" value="ECO:0007669"/>
    <property type="project" value="TreeGrafter"/>
</dbReference>
<sequence>MPSAARRRRIVQEEESSEEEAPRQTQRGRKQAVESDDESEDDARAGDDSMDVDGDLDESQDQVVKKMVRYALACEFQRKSIKRQEISEKVIGKQHRGAFKRVFEQAQNQLRTKFGMEMVELPVKTKNTMKEKRAALKTKGNSKPTANYILTTILPPEYRSPEIMPASTIGSEHNEAAYMGLCTTIVSIIALSPNDTVPDHKLHQYFERLSLDRHTGLGTTEALLARMIKDQYIYKTVEKTADDETIDWRVGPRGKVEIGNKGIQGLVNEVYGETAPEDLDKRLQRSLGMEVRNVNENGDDGGEEEEEEEQEDVTMNGDPGPSRTSSRRQSRR</sequence>
<dbReference type="InterPro" id="IPR041899">
    <property type="entry name" value="MAGE_WH2"/>
</dbReference>
<feature type="region of interest" description="Disordered" evidence="1">
    <location>
        <begin position="1"/>
        <end position="60"/>
    </location>
</feature>
<dbReference type="Gene3D" id="1.10.10.1210">
    <property type="entry name" value="MAGE homology domain, winged helix WH2 motif"/>
    <property type="match status" value="1"/>
</dbReference>
<accession>A0A8H7W1X2</accession>
<gene>
    <name evidence="3" type="ORF">IFR04_012752</name>
</gene>
<dbReference type="Gene3D" id="1.10.10.1200">
    <property type="entry name" value="MAGE homology domain, winged helix WH1 motif"/>
    <property type="match status" value="1"/>
</dbReference>
<dbReference type="PANTHER" id="PTHR11736">
    <property type="entry name" value="MELANOMA-ASSOCIATED ANTIGEN MAGE ANTIGEN"/>
    <property type="match status" value="1"/>
</dbReference>
<dbReference type="InterPro" id="IPR037445">
    <property type="entry name" value="MAGE"/>
</dbReference>
<feature type="region of interest" description="Disordered" evidence="1">
    <location>
        <begin position="284"/>
        <end position="332"/>
    </location>
</feature>
<feature type="compositionally biased region" description="Acidic residues" evidence="1">
    <location>
        <begin position="48"/>
        <end position="60"/>
    </location>
</feature>
<comment type="caution">
    <text evidence="3">The sequence shown here is derived from an EMBL/GenBank/DDBJ whole genome shotgun (WGS) entry which is preliminary data.</text>
</comment>
<dbReference type="Proteomes" id="UP000664132">
    <property type="component" value="Unassembled WGS sequence"/>
</dbReference>
<dbReference type="EMBL" id="JAFJYH010000281">
    <property type="protein sequence ID" value="KAG4414100.1"/>
    <property type="molecule type" value="Genomic_DNA"/>
</dbReference>
<feature type="domain" description="MAGE" evidence="2">
    <location>
        <begin position="67"/>
        <end position="263"/>
    </location>
</feature>
<name>A0A8H7W1X2_9HELO</name>
<evidence type="ECO:0000313" key="4">
    <source>
        <dbReference type="Proteomes" id="UP000664132"/>
    </source>
</evidence>
<evidence type="ECO:0000313" key="3">
    <source>
        <dbReference type="EMBL" id="KAG4414100.1"/>
    </source>
</evidence>
<evidence type="ECO:0000259" key="2">
    <source>
        <dbReference type="SMART" id="SM01373"/>
    </source>
</evidence>
<dbReference type="SMART" id="SM01373">
    <property type="entry name" value="MAGE"/>
    <property type="match status" value="1"/>
</dbReference>
<dbReference type="GO" id="GO:0006281">
    <property type="term" value="P:DNA repair"/>
    <property type="evidence" value="ECO:0007669"/>
    <property type="project" value="TreeGrafter"/>
</dbReference>
<reference evidence="3" key="1">
    <citation type="submission" date="2021-02" db="EMBL/GenBank/DDBJ databases">
        <title>Genome sequence Cadophora malorum strain M34.</title>
        <authorList>
            <person name="Stefanovic E."/>
            <person name="Vu D."/>
            <person name="Scully C."/>
            <person name="Dijksterhuis J."/>
            <person name="Roader J."/>
            <person name="Houbraken J."/>
        </authorList>
    </citation>
    <scope>NUCLEOTIDE SEQUENCE</scope>
    <source>
        <strain evidence="3">M34</strain>
    </source>
</reference>
<dbReference type="Pfam" id="PF01454">
    <property type="entry name" value="MAGE"/>
    <property type="match status" value="1"/>
</dbReference>